<dbReference type="InterPro" id="IPR036388">
    <property type="entry name" value="WH-like_DNA-bd_sf"/>
</dbReference>
<dbReference type="AlphaFoldDB" id="A0A8J3HAN0"/>
<evidence type="ECO:0000256" key="1">
    <source>
        <dbReference type="ARBA" id="ARBA00009437"/>
    </source>
</evidence>
<accession>A0A8J3HAN0</accession>
<evidence type="ECO:0000256" key="2">
    <source>
        <dbReference type="ARBA" id="ARBA00023015"/>
    </source>
</evidence>
<dbReference type="GO" id="GO:0003700">
    <property type="term" value="F:DNA-binding transcription factor activity"/>
    <property type="evidence" value="ECO:0007669"/>
    <property type="project" value="InterPro"/>
</dbReference>
<dbReference type="EMBL" id="BNAP01000019">
    <property type="protein sequence ID" value="GHG97750.1"/>
    <property type="molecule type" value="Genomic_DNA"/>
</dbReference>
<evidence type="ECO:0000313" key="7">
    <source>
        <dbReference type="Proteomes" id="UP000611500"/>
    </source>
</evidence>
<evidence type="ECO:0000313" key="6">
    <source>
        <dbReference type="EMBL" id="GHG97750.1"/>
    </source>
</evidence>
<dbReference type="GO" id="GO:0032993">
    <property type="term" value="C:protein-DNA complex"/>
    <property type="evidence" value="ECO:0007669"/>
    <property type="project" value="TreeGrafter"/>
</dbReference>
<sequence>MRASLRQIQYVLAVYEAGSIAKASRERHISQSSILAAIALAEQDLGARIFDRRKGRGVVLTAMGERYLAAARRLLSAEREFRDSLLLSGTAHGPLRIGCFEPFGPIMMIDVLSRLRERIGFFEITLLETDQVSLKRALDRGEIDVAVIYDLGPDFDCTIEYIGRAPPHAMVHVGSPLARLEAISLAQLCSEPIALLSLPLTTTYLMTLFDYVAQKPLIGFRSSHYETVIRAVSSGFGGTVLNVWPANPLPTEANTRRLRLTDDLPAPNIVTADHYGDQKPPNLVEFITELKAHVALGYRNLAPAQGAG</sequence>
<dbReference type="PANTHER" id="PTHR30346">
    <property type="entry name" value="TRANSCRIPTIONAL DUAL REGULATOR HCAR-RELATED"/>
    <property type="match status" value="1"/>
</dbReference>
<dbReference type="InterPro" id="IPR000847">
    <property type="entry name" value="LysR_HTH_N"/>
</dbReference>
<evidence type="ECO:0000256" key="4">
    <source>
        <dbReference type="ARBA" id="ARBA00023163"/>
    </source>
</evidence>
<keyword evidence="7" id="KW-1185">Reference proteome</keyword>
<dbReference type="InterPro" id="IPR005119">
    <property type="entry name" value="LysR_subst-bd"/>
</dbReference>
<evidence type="ECO:0000256" key="3">
    <source>
        <dbReference type="ARBA" id="ARBA00023125"/>
    </source>
</evidence>
<gene>
    <name evidence="6" type="ORF">GCM10010961_32690</name>
</gene>
<comment type="caution">
    <text evidence="6">The sequence shown here is derived from an EMBL/GenBank/DDBJ whole genome shotgun (WGS) entry which is preliminary data.</text>
</comment>
<reference evidence="6" key="2">
    <citation type="submission" date="2020-09" db="EMBL/GenBank/DDBJ databases">
        <authorList>
            <person name="Sun Q."/>
            <person name="Zhou Y."/>
        </authorList>
    </citation>
    <scope>NUCLEOTIDE SEQUENCE</scope>
    <source>
        <strain evidence="6">CGMCC 1.7081</strain>
    </source>
</reference>
<dbReference type="RefSeq" id="WP_161629408.1">
    <property type="nucleotide sequence ID" value="NZ_BNAP01000019.1"/>
</dbReference>
<keyword evidence="2" id="KW-0805">Transcription regulation</keyword>
<dbReference type="Pfam" id="PF00126">
    <property type="entry name" value="HTH_1"/>
    <property type="match status" value="1"/>
</dbReference>
<keyword evidence="4" id="KW-0804">Transcription</keyword>
<comment type="similarity">
    <text evidence="1">Belongs to the LysR transcriptional regulatory family.</text>
</comment>
<dbReference type="Pfam" id="PF03466">
    <property type="entry name" value="LysR_substrate"/>
    <property type="match status" value="1"/>
</dbReference>
<dbReference type="Gene3D" id="1.10.10.10">
    <property type="entry name" value="Winged helix-like DNA-binding domain superfamily/Winged helix DNA-binding domain"/>
    <property type="match status" value="1"/>
</dbReference>
<dbReference type="Proteomes" id="UP000611500">
    <property type="component" value="Unassembled WGS sequence"/>
</dbReference>
<evidence type="ECO:0000259" key="5">
    <source>
        <dbReference type="PROSITE" id="PS50931"/>
    </source>
</evidence>
<dbReference type="PROSITE" id="PS50931">
    <property type="entry name" value="HTH_LYSR"/>
    <property type="match status" value="1"/>
</dbReference>
<dbReference type="InterPro" id="IPR036390">
    <property type="entry name" value="WH_DNA-bd_sf"/>
</dbReference>
<dbReference type="Gene3D" id="3.40.190.10">
    <property type="entry name" value="Periplasmic binding protein-like II"/>
    <property type="match status" value="2"/>
</dbReference>
<dbReference type="SUPFAM" id="SSF46785">
    <property type="entry name" value="Winged helix' DNA-binding domain"/>
    <property type="match status" value="1"/>
</dbReference>
<reference evidence="6" key="1">
    <citation type="journal article" date="2014" name="Int. J. Syst. Evol. Microbiol.">
        <title>Complete genome sequence of Corynebacterium casei LMG S-19264T (=DSM 44701T), isolated from a smear-ripened cheese.</title>
        <authorList>
            <consortium name="US DOE Joint Genome Institute (JGI-PGF)"/>
            <person name="Walter F."/>
            <person name="Albersmeier A."/>
            <person name="Kalinowski J."/>
            <person name="Ruckert C."/>
        </authorList>
    </citation>
    <scope>NUCLEOTIDE SEQUENCE</scope>
    <source>
        <strain evidence="6">CGMCC 1.7081</strain>
    </source>
</reference>
<feature type="domain" description="HTH lysR-type" evidence="5">
    <location>
        <begin position="1"/>
        <end position="61"/>
    </location>
</feature>
<keyword evidence="3" id="KW-0238">DNA-binding</keyword>
<organism evidence="6 7">
    <name type="scientific">Pseudodonghicola xiamenensis</name>
    <dbReference type="NCBI Taxonomy" id="337702"/>
    <lineage>
        <taxon>Bacteria</taxon>
        <taxon>Pseudomonadati</taxon>
        <taxon>Pseudomonadota</taxon>
        <taxon>Alphaproteobacteria</taxon>
        <taxon>Rhodobacterales</taxon>
        <taxon>Paracoccaceae</taxon>
        <taxon>Pseudodonghicola</taxon>
    </lineage>
</organism>
<dbReference type="GO" id="GO:0003677">
    <property type="term" value="F:DNA binding"/>
    <property type="evidence" value="ECO:0007669"/>
    <property type="project" value="UniProtKB-KW"/>
</dbReference>
<dbReference type="PANTHER" id="PTHR30346:SF0">
    <property type="entry name" value="HCA OPERON TRANSCRIPTIONAL ACTIVATOR HCAR"/>
    <property type="match status" value="1"/>
</dbReference>
<protein>
    <submittedName>
        <fullName evidence="6">LysR family transcriptional regulator</fullName>
    </submittedName>
</protein>
<name>A0A8J3HAN0_9RHOB</name>
<dbReference type="SUPFAM" id="SSF53850">
    <property type="entry name" value="Periplasmic binding protein-like II"/>
    <property type="match status" value="1"/>
</dbReference>
<proteinExistence type="inferred from homology"/>